<protein>
    <submittedName>
        <fullName evidence="2">Dual specificity protein phosphatase family protein</fullName>
    </submittedName>
</protein>
<evidence type="ECO:0000313" key="3">
    <source>
        <dbReference type="Proteomes" id="UP000690515"/>
    </source>
</evidence>
<dbReference type="SUPFAM" id="SSF52799">
    <property type="entry name" value="(Phosphotyrosine protein) phosphatases II"/>
    <property type="match status" value="1"/>
</dbReference>
<feature type="domain" description="Tyrosine specific protein phosphatases" evidence="1">
    <location>
        <begin position="64"/>
        <end position="102"/>
    </location>
</feature>
<dbReference type="RefSeq" id="WP_215821347.1">
    <property type="nucleotide sequence ID" value="NZ_JAGSOY010000061.1"/>
</dbReference>
<dbReference type="InterPro" id="IPR029021">
    <property type="entry name" value="Prot-tyrosine_phosphatase-like"/>
</dbReference>
<dbReference type="PROSITE" id="PS00383">
    <property type="entry name" value="TYR_PHOSPHATASE_1"/>
    <property type="match status" value="1"/>
</dbReference>
<comment type="caution">
    <text evidence="2">The sequence shown here is derived from an EMBL/GenBank/DDBJ whole genome shotgun (WGS) entry which is preliminary data.</text>
</comment>
<dbReference type="InterPro" id="IPR016130">
    <property type="entry name" value="Tyr_Pase_AS"/>
</dbReference>
<organism evidence="2 3">
    <name type="scientific">Zooshikella harenae</name>
    <dbReference type="NCBI Taxonomy" id="2827238"/>
    <lineage>
        <taxon>Bacteria</taxon>
        <taxon>Pseudomonadati</taxon>
        <taxon>Pseudomonadota</taxon>
        <taxon>Gammaproteobacteria</taxon>
        <taxon>Oceanospirillales</taxon>
        <taxon>Zooshikellaceae</taxon>
        <taxon>Zooshikella</taxon>
    </lineage>
</organism>
<dbReference type="Proteomes" id="UP000690515">
    <property type="component" value="Unassembled WGS sequence"/>
</dbReference>
<reference evidence="2 3" key="1">
    <citation type="submission" date="2021-04" db="EMBL/GenBank/DDBJ databases">
        <authorList>
            <person name="Pira H."/>
            <person name="Risdian C."/>
            <person name="Wink J."/>
        </authorList>
    </citation>
    <scope>NUCLEOTIDE SEQUENCE [LARGE SCALE GENOMIC DNA]</scope>
    <source>
        <strain evidence="2 3">WH53</strain>
    </source>
</reference>
<proteinExistence type="predicted"/>
<evidence type="ECO:0000313" key="2">
    <source>
        <dbReference type="EMBL" id="MBU2713097.1"/>
    </source>
</evidence>
<dbReference type="InterPro" id="IPR000387">
    <property type="entry name" value="Tyr_Pase_dom"/>
</dbReference>
<dbReference type="PROSITE" id="PS50056">
    <property type="entry name" value="TYR_PHOSPHATASE_2"/>
    <property type="match status" value="1"/>
</dbReference>
<dbReference type="EMBL" id="JAGSOY010000061">
    <property type="protein sequence ID" value="MBU2713097.1"/>
    <property type="molecule type" value="Genomic_DNA"/>
</dbReference>
<evidence type="ECO:0000259" key="1">
    <source>
        <dbReference type="PROSITE" id="PS50056"/>
    </source>
</evidence>
<gene>
    <name evidence="2" type="ORF">KCG35_18685</name>
</gene>
<name>A0ABS5ZJC6_9GAMM</name>
<sequence length="183" mass="21175">MIKTPLKVTCLKKAEKLAKTWSATHVISLLDPDLSQMLIPNLSGIVKEHYIIKIFDQERKDVTQHFDKIINELIENVELIVSDPDHRLLIHCHAGVSRSTALAYGVLAIIHGIGQEERAFAELLNLACKPWPNRRIVEVIDNTLQRKGKMLELLDIYRKRHPYRLDSYRRLNKKRGIPSKVER</sequence>
<accession>A0ABS5ZJC6</accession>
<keyword evidence="3" id="KW-1185">Reference proteome</keyword>
<dbReference type="Gene3D" id="3.90.190.10">
    <property type="entry name" value="Protein tyrosine phosphatase superfamily"/>
    <property type="match status" value="1"/>
</dbReference>